<dbReference type="Proteomes" id="UP000051950">
    <property type="component" value="Unassembled WGS sequence"/>
</dbReference>
<keyword evidence="1" id="KW-0732">Signal</keyword>
<dbReference type="InterPro" id="IPR050789">
    <property type="entry name" value="Diverse_Enzym_Activities"/>
</dbReference>
<sequence length="418" mass="46550">MKRLFLFLSITTMCLSLHAQQTVHSGAFHTERLARIDRVVQSYIDSNWIVGAVCLVMKDGKPAYFKAFGMDDKEKGRPMHKDAIFRIASQTKAITSTAVMMLWEEGKFLLDDPVSKYIPSFARPKVLDKFNEKDSSYTTLPAKREITIRDLLTHTSGLGYAQIGSAKMQAIYAKAGIQAGFSDHQQLLADAVNKLGTLPLEYNPGERFNYSLSIDVLGRLVEVASGMTLDRFFAERIFAPLGMSDTYFHLPEIKRGRLVTAYTEDAKTRKPVKWVDGTFPGSSINYPVNNNGYFAGGAGLVSTITDYAAFLQLFINKGNYQGKQLLARHTVDVMTRNQIGDISLGDDKFGIGFQLTTAKGSGKLGLSEGSISWGGFFATSYWADPKEKLSGLLFLQQWPFKHSELSDKYKVLVYQALN</sequence>
<reference evidence="3 4" key="1">
    <citation type="submission" date="2015-11" db="EMBL/GenBank/DDBJ databases">
        <title>Sequence of Pedobacter ginsenosidimutans.</title>
        <authorList>
            <person name="Carson E."/>
            <person name="Keyser V."/>
            <person name="Newman J."/>
            <person name="Miller J."/>
        </authorList>
    </citation>
    <scope>NUCLEOTIDE SEQUENCE [LARGE SCALE GENOMIC DNA]</scope>
    <source>
        <strain evidence="3 4">KACC 14530</strain>
    </source>
</reference>
<dbReference type="InterPro" id="IPR001466">
    <property type="entry name" value="Beta-lactam-related"/>
</dbReference>
<feature type="chain" id="PRO_5006665893" evidence="1">
    <location>
        <begin position="20"/>
        <end position="418"/>
    </location>
</feature>
<dbReference type="GO" id="GO:0016787">
    <property type="term" value="F:hydrolase activity"/>
    <property type="evidence" value="ECO:0007669"/>
    <property type="project" value="UniProtKB-KW"/>
</dbReference>
<dbReference type="RefSeq" id="WP_057930595.1">
    <property type="nucleotide sequence ID" value="NZ_LMZQ01000001.1"/>
</dbReference>
<protein>
    <submittedName>
        <fullName evidence="3">Serine hydrolase</fullName>
    </submittedName>
</protein>
<dbReference type="AlphaFoldDB" id="A0A0T5VVS2"/>
<keyword evidence="3" id="KW-0378">Hydrolase</keyword>
<dbReference type="InterPro" id="IPR012338">
    <property type="entry name" value="Beta-lactam/transpept-like"/>
</dbReference>
<name>A0A0T5VVS2_9SPHI</name>
<organism evidence="3 4">
    <name type="scientific">Pedobacter ginsenosidimutans</name>
    <dbReference type="NCBI Taxonomy" id="687842"/>
    <lineage>
        <taxon>Bacteria</taxon>
        <taxon>Pseudomonadati</taxon>
        <taxon>Bacteroidota</taxon>
        <taxon>Sphingobacteriia</taxon>
        <taxon>Sphingobacteriales</taxon>
        <taxon>Sphingobacteriaceae</taxon>
        <taxon>Pedobacter</taxon>
    </lineage>
</organism>
<dbReference type="Gene3D" id="3.40.710.10">
    <property type="entry name" value="DD-peptidase/beta-lactamase superfamily"/>
    <property type="match status" value="1"/>
</dbReference>
<dbReference type="PANTHER" id="PTHR43283:SF3">
    <property type="entry name" value="BETA-LACTAMASE FAMILY PROTEIN (AFU_ORTHOLOGUE AFUA_5G07500)"/>
    <property type="match status" value="1"/>
</dbReference>
<dbReference type="EMBL" id="LMZQ01000001">
    <property type="protein sequence ID" value="KRT17966.1"/>
    <property type="molecule type" value="Genomic_DNA"/>
</dbReference>
<evidence type="ECO:0000259" key="2">
    <source>
        <dbReference type="Pfam" id="PF00144"/>
    </source>
</evidence>
<feature type="domain" description="Beta-lactamase-related" evidence="2">
    <location>
        <begin position="36"/>
        <end position="412"/>
    </location>
</feature>
<proteinExistence type="predicted"/>
<gene>
    <name evidence="3" type="ORF">ASU31_01345</name>
</gene>
<feature type="signal peptide" evidence="1">
    <location>
        <begin position="1"/>
        <end position="19"/>
    </location>
</feature>
<accession>A0A0T5VVS2</accession>
<dbReference type="SUPFAM" id="SSF56601">
    <property type="entry name" value="beta-lactamase/transpeptidase-like"/>
    <property type="match status" value="1"/>
</dbReference>
<dbReference type="PANTHER" id="PTHR43283">
    <property type="entry name" value="BETA-LACTAMASE-RELATED"/>
    <property type="match status" value="1"/>
</dbReference>
<dbReference type="Pfam" id="PF00144">
    <property type="entry name" value="Beta-lactamase"/>
    <property type="match status" value="1"/>
</dbReference>
<dbReference type="OrthoDB" id="2247630at2"/>
<dbReference type="STRING" id="687842.ASU31_01345"/>
<evidence type="ECO:0000313" key="3">
    <source>
        <dbReference type="EMBL" id="KRT17966.1"/>
    </source>
</evidence>
<evidence type="ECO:0000313" key="4">
    <source>
        <dbReference type="Proteomes" id="UP000051950"/>
    </source>
</evidence>
<keyword evidence="4" id="KW-1185">Reference proteome</keyword>
<evidence type="ECO:0000256" key="1">
    <source>
        <dbReference type="SAM" id="SignalP"/>
    </source>
</evidence>
<comment type="caution">
    <text evidence="3">The sequence shown here is derived from an EMBL/GenBank/DDBJ whole genome shotgun (WGS) entry which is preliminary data.</text>
</comment>